<feature type="non-terminal residue" evidence="1">
    <location>
        <position position="1"/>
    </location>
</feature>
<protein>
    <recommendedName>
        <fullName evidence="2">Dephospho-CoA kinase</fullName>
    </recommendedName>
</protein>
<proteinExistence type="predicted"/>
<evidence type="ECO:0000313" key="1">
    <source>
        <dbReference type="EMBL" id="GAH97132.1"/>
    </source>
</evidence>
<reference evidence="1" key="1">
    <citation type="journal article" date="2014" name="Front. Microbiol.">
        <title>High frequency of phylogenetically diverse reductive dehalogenase-homologous genes in deep subseafloor sedimentary metagenomes.</title>
        <authorList>
            <person name="Kawai M."/>
            <person name="Futagami T."/>
            <person name="Toyoda A."/>
            <person name="Takaki Y."/>
            <person name="Nishi S."/>
            <person name="Hori S."/>
            <person name="Arai W."/>
            <person name="Tsubouchi T."/>
            <person name="Morono Y."/>
            <person name="Uchiyama I."/>
            <person name="Ito T."/>
            <person name="Fujiyama A."/>
            <person name="Inagaki F."/>
            <person name="Takami H."/>
        </authorList>
    </citation>
    <scope>NUCLEOTIDE SEQUENCE</scope>
    <source>
        <strain evidence="1">Expedition CK06-06</strain>
    </source>
</reference>
<comment type="caution">
    <text evidence="1">The sequence shown here is derived from an EMBL/GenBank/DDBJ whole genome shotgun (WGS) entry which is preliminary data.</text>
</comment>
<gene>
    <name evidence="1" type="ORF">S03H2_72074</name>
</gene>
<accession>X1JSU2</accession>
<name>X1JSU2_9ZZZZ</name>
<dbReference type="AlphaFoldDB" id="X1JSU2"/>
<sequence>IKINRRKVDFIINNNNSKESLLKKVENILRNI</sequence>
<evidence type="ECO:0008006" key="2">
    <source>
        <dbReference type="Google" id="ProtNLM"/>
    </source>
</evidence>
<dbReference type="EMBL" id="BARU01048533">
    <property type="protein sequence ID" value="GAH97132.1"/>
    <property type="molecule type" value="Genomic_DNA"/>
</dbReference>
<organism evidence="1">
    <name type="scientific">marine sediment metagenome</name>
    <dbReference type="NCBI Taxonomy" id="412755"/>
    <lineage>
        <taxon>unclassified sequences</taxon>
        <taxon>metagenomes</taxon>
        <taxon>ecological metagenomes</taxon>
    </lineage>
</organism>